<evidence type="ECO:0000256" key="8">
    <source>
        <dbReference type="ARBA" id="ARBA00023170"/>
    </source>
</evidence>
<dbReference type="PANTHER" id="PTHR24247">
    <property type="entry name" value="5-HYDROXYTRYPTAMINE RECEPTOR"/>
    <property type="match status" value="1"/>
</dbReference>
<name>A0A226EV97_FOLCA</name>
<dbReference type="PROSITE" id="PS00237">
    <property type="entry name" value="G_PROTEIN_RECEP_F1_1"/>
    <property type="match status" value="1"/>
</dbReference>
<dbReference type="AlphaFoldDB" id="A0A226EV97"/>
<dbReference type="Gene3D" id="1.20.1070.10">
    <property type="entry name" value="Rhodopsin 7-helix transmembrane proteins"/>
    <property type="match status" value="1"/>
</dbReference>
<evidence type="ECO:0000256" key="1">
    <source>
        <dbReference type="ARBA" id="ARBA00004651"/>
    </source>
</evidence>
<keyword evidence="6 10" id="KW-0297">G-protein coupled receptor</keyword>
<dbReference type="SUPFAM" id="SSF81321">
    <property type="entry name" value="Family A G protein-coupled receptor-like"/>
    <property type="match status" value="1"/>
</dbReference>
<dbReference type="Proteomes" id="UP000198287">
    <property type="component" value="Unassembled WGS sequence"/>
</dbReference>
<keyword evidence="4 10" id="KW-0812">Transmembrane</keyword>
<feature type="transmembrane region" description="Helical" evidence="11">
    <location>
        <begin position="231"/>
        <end position="252"/>
    </location>
</feature>
<dbReference type="OMA" id="EYPKCKV"/>
<keyword evidence="3" id="KW-1003">Cell membrane</keyword>
<gene>
    <name evidence="14" type="ORF">Fcan01_05754</name>
</gene>
<dbReference type="GO" id="GO:0030425">
    <property type="term" value="C:dendrite"/>
    <property type="evidence" value="ECO:0007669"/>
    <property type="project" value="TreeGrafter"/>
</dbReference>
<evidence type="ECO:0000256" key="4">
    <source>
        <dbReference type="ARBA" id="ARBA00022692"/>
    </source>
</evidence>
<dbReference type="GO" id="GO:0005886">
    <property type="term" value="C:plasma membrane"/>
    <property type="evidence" value="ECO:0007669"/>
    <property type="project" value="UniProtKB-SubCell"/>
</dbReference>
<dbReference type="OrthoDB" id="10071887at2759"/>
<evidence type="ECO:0000256" key="6">
    <source>
        <dbReference type="ARBA" id="ARBA00023040"/>
    </source>
</evidence>
<comment type="subcellular location">
    <subcellularLocation>
        <location evidence="1">Cell membrane</location>
        <topology evidence="1">Multi-pass membrane protein</topology>
    </subcellularLocation>
</comment>
<accession>A0A226EV97</accession>
<comment type="caution">
    <text evidence="14">The sequence shown here is derived from an EMBL/GenBank/DDBJ whole genome shotgun (WGS) entry which is preliminary data.</text>
</comment>
<dbReference type="PANTHER" id="PTHR24247:SF265">
    <property type="entry name" value="MUSCARINIC ACETYLCHOLINE RECEPTOR DM1"/>
    <property type="match status" value="1"/>
</dbReference>
<reference evidence="14 15" key="1">
    <citation type="submission" date="2015-12" db="EMBL/GenBank/DDBJ databases">
        <title>The genome of Folsomia candida.</title>
        <authorList>
            <person name="Faddeeva A."/>
            <person name="Derks M.F."/>
            <person name="Anvar Y."/>
            <person name="Smit S."/>
            <person name="Van Straalen N."/>
            <person name="Roelofs D."/>
        </authorList>
    </citation>
    <scope>NUCLEOTIDE SEQUENCE [LARGE SCALE GENOMIC DNA]</scope>
    <source>
        <strain evidence="14 15">VU population</strain>
        <tissue evidence="14">Whole body</tissue>
    </source>
</reference>
<evidence type="ECO:0000256" key="5">
    <source>
        <dbReference type="ARBA" id="ARBA00022989"/>
    </source>
</evidence>
<dbReference type="PRINTS" id="PR00243">
    <property type="entry name" value="MUSCARINICR"/>
</dbReference>
<dbReference type="STRING" id="158441.A0A226EV97"/>
<dbReference type="GO" id="GO:0004993">
    <property type="term" value="F:G protein-coupled serotonin receptor activity"/>
    <property type="evidence" value="ECO:0007669"/>
    <property type="project" value="TreeGrafter"/>
</dbReference>
<organism evidence="14 15">
    <name type="scientific">Folsomia candida</name>
    <name type="common">Springtail</name>
    <dbReference type="NCBI Taxonomy" id="158441"/>
    <lineage>
        <taxon>Eukaryota</taxon>
        <taxon>Metazoa</taxon>
        <taxon>Ecdysozoa</taxon>
        <taxon>Arthropoda</taxon>
        <taxon>Hexapoda</taxon>
        <taxon>Collembola</taxon>
        <taxon>Entomobryomorpha</taxon>
        <taxon>Isotomoidea</taxon>
        <taxon>Isotomidae</taxon>
        <taxon>Proisotominae</taxon>
        <taxon>Folsomia</taxon>
    </lineage>
</organism>
<keyword evidence="8 10" id="KW-0675">Receptor</keyword>
<keyword evidence="9 10" id="KW-0807">Transducer</keyword>
<protein>
    <submittedName>
        <fullName evidence="14">Muscarinic acetylcholine receptor DM1</fullName>
    </submittedName>
</protein>
<sequence length="276" mass="30639">MRFACWKVHTCFLFLSCSLRISGSSKTSQEQHYGSINEYGQARAHNSKKEQKQTYGYSQIYPNSNNLDQLGAAYPPPLTHHHTGSHAIFLGPSPTHSGVTSSATTSYEPFGYSHYSISSHFFNSENETSTAQMFNGSTPAPPENEPPASKYSLFQTIIIAWIASCLGLLTVGGNILVMVSFKIDKQLQTISNYFLFSLAVADFLIGSIGMPLSTVYLLVGHWPFGARICDAWLAVDYLTSNASVLNLLMISFDRYFSVTRPLTYSLINLRWIDQLG</sequence>
<feature type="transmembrane region" description="Helical" evidence="11">
    <location>
        <begin position="158"/>
        <end position="181"/>
    </location>
</feature>
<dbReference type="InterPro" id="IPR017452">
    <property type="entry name" value="GPCR_Rhodpsn_7TM"/>
</dbReference>
<keyword evidence="15" id="KW-1185">Reference proteome</keyword>
<evidence type="ECO:0000259" key="13">
    <source>
        <dbReference type="PROSITE" id="PS50262"/>
    </source>
</evidence>
<dbReference type="InterPro" id="IPR000995">
    <property type="entry name" value="Musac_Ach_rcpt"/>
</dbReference>
<evidence type="ECO:0000256" key="3">
    <source>
        <dbReference type="ARBA" id="ARBA00022475"/>
    </source>
</evidence>
<dbReference type="Pfam" id="PF00001">
    <property type="entry name" value="7tm_1"/>
    <property type="match status" value="1"/>
</dbReference>
<feature type="domain" description="G-protein coupled receptors family 1 profile" evidence="13">
    <location>
        <begin position="173"/>
        <end position="276"/>
    </location>
</feature>
<feature type="signal peptide" evidence="12">
    <location>
        <begin position="1"/>
        <end position="23"/>
    </location>
</feature>
<dbReference type="EMBL" id="LNIX01000002">
    <property type="protein sequence ID" value="OXA61097.1"/>
    <property type="molecule type" value="Genomic_DNA"/>
</dbReference>
<dbReference type="GO" id="GO:0007197">
    <property type="term" value="P:adenylate cyclase-inhibiting G protein-coupled acetylcholine receptor signaling pathway"/>
    <property type="evidence" value="ECO:0007669"/>
    <property type="project" value="TreeGrafter"/>
</dbReference>
<dbReference type="PRINTS" id="PR00237">
    <property type="entry name" value="GPCRRHODOPSN"/>
</dbReference>
<evidence type="ECO:0000256" key="9">
    <source>
        <dbReference type="ARBA" id="ARBA00023224"/>
    </source>
</evidence>
<evidence type="ECO:0000313" key="14">
    <source>
        <dbReference type="EMBL" id="OXA61097.1"/>
    </source>
</evidence>
<evidence type="ECO:0000256" key="10">
    <source>
        <dbReference type="RuleBase" id="RU000688"/>
    </source>
</evidence>
<proteinExistence type="inferred from homology"/>
<dbReference type="PROSITE" id="PS50262">
    <property type="entry name" value="G_PROTEIN_RECEP_F1_2"/>
    <property type="match status" value="1"/>
</dbReference>
<keyword evidence="7 11" id="KW-0472">Membrane</keyword>
<dbReference type="GO" id="GO:0016907">
    <property type="term" value="F:G protein-coupled acetylcholine receptor activity"/>
    <property type="evidence" value="ECO:0007669"/>
    <property type="project" value="InterPro"/>
</dbReference>
<evidence type="ECO:0000256" key="11">
    <source>
        <dbReference type="SAM" id="Phobius"/>
    </source>
</evidence>
<evidence type="ECO:0000256" key="7">
    <source>
        <dbReference type="ARBA" id="ARBA00023136"/>
    </source>
</evidence>
<keyword evidence="5 11" id="KW-1133">Transmembrane helix</keyword>
<evidence type="ECO:0000256" key="2">
    <source>
        <dbReference type="ARBA" id="ARBA00010663"/>
    </source>
</evidence>
<dbReference type="GO" id="GO:0045202">
    <property type="term" value="C:synapse"/>
    <property type="evidence" value="ECO:0007669"/>
    <property type="project" value="TreeGrafter"/>
</dbReference>
<feature type="chain" id="PRO_5012578799" evidence="12">
    <location>
        <begin position="24"/>
        <end position="276"/>
    </location>
</feature>
<keyword evidence="12" id="KW-0732">Signal</keyword>
<feature type="transmembrane region" description="Helical" evidence="11">
    <location>
        <begin position="193"/>
        <end position="219"/>
    </location>
</feature>
<comment type="similarity">
    <text evidence="2 10">Belongs to the G-protein coupled receptor 1 family.</text>
</comment>
<dbReference type="GO" id="GO:0007187">
    <property type="term" value="P:G protein-coupled receptor signaling pathway, coupled to cyclic nucleotide second messenger"/>
    <property type="evidence" value="ECO:0007669"/>
    <property type="project" value="TreeGrafter"/>
</dbReference>
<dbReference type="InterPro" id="IPR000276">
    <property type="entry name" value="GPCR_Rhodpsn"/>
</dbReference>
<evidence type="ECO:0000313" key="15">
    <source>
        <dbReference type="Proteomes" id="UP000198287"/>
    </source>
</evidence>
<evidence type="ECO:0000256" key="12">
    <source>
        <dbReference type="SAM" id="SignalP"/>
    </source>
</evidence>